<dbReference type="PROSITE" id="PS51257">
    <property type="entry name" value="PROKAR_LIPOPROTEIN"/>
    <property type="match status" value="1"/>
</dbReference>
<name>A0A1H8K8C9_9SPHI</name>
<evidence type="ECO:0000313" key="2">
    <source>
        <dbReference type="EMBL" id="SEN89250.1"/>
    </source>
</evidence>
<evidence type="ECO:0000256" key="1">
    <source>
        <dbReference type="SAM" id="SignalP"/>
    </source>
</evidence>
<sequence>MMKTPNLFLITVFAALAIGACKPQNNGNVQTSADAELLKGTINDSTARRLVKNFGGRAHSFKHGGIIRPDTRTVWFSKEQLKALINRIDSEKGDGIRFYLAAYDSVKKSDTKNIKDAYMNYATLIMVSTRYDSLNQVHADYYKNLKGADGKNGGIIMAIPENQGELCPPPATCAKSGATLLP</sequence>
<evidence type="ECO:0000313" key="3">
    <source>
        <dbReference type="Proteomes" id="UP000198942"/>
    </source>
</evidence>
<proteinExistence type="predicted"/>
<dbReference type="OrthoDB" id="662966at2"/>
<gene>
    <name evidence="2" type="ORF">SAMN05192574_104502</name>
</gene>
<dbReference type="EMBL" id="FOCL01000004">
    <property type="protein sequence ID" value="SEN89250.1"/>
    <property type="molecule type" value="Genomic_DNA"/>
</dbReference>
<feature type="signal peptide" evidence="1">
    <location>
        <begin position="1"/>
        <end position="17"/>
    </location>
</feature>
<feature type="chain" id="PRO_5011445982" evidence="1">
    <location>
        <begin position="18"/>
        <end position="182"/>
    </location>
</feature>
<organism evidence="2 3">
    <name type="scientific">Mucilaginibacter gossypiicola</name>
    <dbReference type="NCBI Taxonomy" id="551995"/>
    <lineage>
        <taxon>Bacteria</taxon>
        <taxon>Pseudomonadati</taxon>
        <taxon>Bacteroidota</taxon>
        <taxon>Sphingobacteriia</taxon>
        <taxon>Sphingobacteriales</taxon>
        <taxon>Sphingobacteriaceae</taxon>
        <taxon>Mucilaginibacter</taxon>
    </lineage>
</organism>
<dbReference type="AlphaFoldDB" id="A0A1H8K8C9"/>
<dbReference type="RefSeq" id="WP_143065193.1">
    <property type="nucleotide sequence ID" value="NZ_FOCL01000004.1"/>
</dbReference>
<keyword evidence="3" id="KW-1185">Reference proteome</keyword>
<reference evidence="3" key="1">
    <citation type="submission" date="2016-10" db="EMBL/GenBank/DDBJ databases">
        <authorList>
            <person name="Varghese N."/>
            <person name="Submissions S."/>
        </authorList>
    </citation>
    <scope>NUCLEOTIDE SEQUENCE [LARGE SCALE GENOMIC DNA]</scope>
    <source>
        <strain evidence="3">Gh-48</strain>
    </source>
</reference>
<accession>A0A1H8K8C9</accession>
<keyword evidence="1" id="KW-0732">Signal</keyword>
<protein>
    <submittedName>
        <fullName evidence="2">Uncharacterized protein</fullName>
    </submittedName>
</protein>
<dbReference type="Proteomes" id="UP000198942">
    <property type="component" value="Unassembled WGS sequence"/>
</dbReference>
<dbReference type="STRING" id="551995.SAMN05192574_104502"/>